<organism evidence="10 11">
    <name type="scientific">Exidia glandulosa HHB12029</name>
    <dbReference type="NCBI Taxonomy" id="1314781"/>
    <lineage>
        <taxon>Eukaryota</taxon>
        <taxon>Fungi</taxon>
        <taxon>Dikarya</taxon>
        <taxon>Basidiomycota</taxon>
        <taxon>Agaricomycotina</taxon>
        <taxon>Agaricomycetes</taxon>
        <taxon>Auriculariales</taxon>
        <taxon>Exidiaceae</taxon>
        <taxon>Exidia</taxon>
    </lineage>
</organism>
<evidence type="ECO:0000256" key="4">
    <source>
        <dbReference type="ARBA" id="ARBA00023163"/>
    </source>
</evidence>
<feature type="region of interest" description="Disordered" evidence="8">
    <location>
        <begin position="401"/>
        <end position="422"/>
    </location>
</feature>
<evidence type="ECO:0000313" key="11">
    <source>
        <dbReference type="Proteomes" id="UP000077266"/>
    </source>
</evidence>
<dbReference type="GO" id="GO:0005634">
    <property type="term" value="C:nucleus"/>
    <property type="evidence" value="ECO:0007669"/>
    <property type="project" value="UniProtKB-SubCell"/>
</dbReference>
<dbReference type="STRING" id="1314781.A0A165EZN3"/>
<feature type="compositionally biased region" description="Low complexity" evidence="8">
    <location>
        <begin position="679"/>
        <end position="704"/>
    </location>
</feature>
<evidence type="ECO:0000256" key="5">
    <source>
        <dbReference type="ARBA" id="ARBA00023242"/>
    </source>
</evidence>
<evidence type="ECO:0000256" key="6">
    <source>
        <dbReference type="ARBA" id="ARBA00025513"/>
    </source>
</evidence>
<feature type="compositionally biased region" description="Low complexity" evidence="8">
    <location>
        <begin position="819"/>
        <end position="860"/>
    </location>
</feature>
<dbReference type="InterPro" id="IPR019542">
    <property type="entry name" value="Enhancer_polycomb-like_N"/>
</dbReference>
<dbReference type="OrthoDB" id="435275at2759"/>
<dbReference type="EMBL" id="KV426108">
    <property type="protein sequence ID" value="KZV88065.1"/>
    <property type="molecule type" value="Genomic_DNA"/>
</dbReference>
<proteinExistence type="inferred from homology"/>
<evidence type="ECO:0000256" key="1">
    <source>
        <dbReference type="ARBA" id="ARBA00004123"/>
    </source>
</evidence>
<gene>
    <name evidence="10" type="ORF">EXIGLDRAFT_751888</name>
</gene>
<feature type="compositionally biased region" description="Basic and acidic residues" evidence="8">
    <location>
        <begin position="407"/>
        <end position="421"/>
    </location>
</feature>
<dbReference type="GO" id="GO:0006357">
    <property type="term" value="P:regulation of transcription by RNA polymerase II"/>
    <property type="evidence" value="ECO:0007669"/>
    <property type="project" value="InterPro"/>
</dbReference>
<keyword evidence="11" id="KW-1185">Reference proteome</keyword>
<evidence type="ECO:0000313" key="10">
    <source>
        <dbReference type="EMBL" id="KZV88065.1"/>
    </source>
</evidence>
<evidence type="ECO:0000256" key="7">
    <source>
        <dbReference type="RuleBase" id="RU361124"/>
    </source>
</evidence>
<dbReference type="FunCoup" id="A0A165EZN3">
    <property type="interactions" value="390"/>
</dbReference>
<evidence type="ECO:0000256" key="3">
    <source>
        <dbReference type="ARBA" id="ARBA00023015"/>
    </source>
</evidence>
<keyword evidence="4 7" id="KW-0804">Transcription</keyword>
<keyword evidence="5 7" id="KW-0539">Nucleus</keyword>
<feature type="compositionally biased region" description="Low complexity" evidence="8">
    <location>
        <begin position="642"/>
        <end position="664"/>
    </location>
</feature>
<dbReference type="Proteomes" id="UP000077266">
    <property type="component" value="Unassembled WGS sequence"/>
</dbReference>
<dbReference type="InterPro" id="IPR024943">
    <property type="entry name" value="Enhancer_polycomb"/>
</dbReference>
<feature type="compositionally biased region" description="Low complexity" evidence="8">
    <location>
        <begin position="610"/>
        <end position="626"/>
    </location>
</feature>
<evidence type="ECO:0000259" key="9">
    <source>
        <dbReference type="Pfam" id="PF10513"/>
    </source>
</evidence>
<feature type="compositionally biased region" description="Low complexity" evidence="8">
    <location>
        <begin position="163"/>
        <end position="176"/>
    </location>
</feature>
<accession>A0A165EZN3</accession>
<dbReference type="AlphaFoldDB" id="A0A165EZN3"/>
<feature type="region of interest" description="Disordered" evidence="8">
    <location>
        <begin position="606"/>
        <end position="860"/>
    </location>
</feature>
<dbReference type="Pfam" id="PF10513">
    <property type="entry name" value="EPL1"/>
    <property type="match status" value="1"/>
</dbReference>
<sequence>MPARADAKSTLSRSRTNRITNKTRLRVLVGNYDVEPILEDVEGVDYHTHGVEAHESTETHLQRALSATTLRVLGAGIKQSDKQAARAAAADAIPIPDASGVVADGAKLYPSGKFKDHVLHLRFSDTVEESVASGLAGGYTYYMDERDKAWLDKNNQEARGEGSSTQAVRAASSSSSQGKRNGKGKDVVPAVEMSEDEFELVMGLFERRAADPPFPFLHLDPDSFPTMEVYEEWFQTPLSAELFSSFTVPPDVPEPTRLLELARCVYAHWRERRIERGGHRIIPQLSLDETGANDSYTCFRRRELRPVRRTRRQQDSSAGDPMLQLRRELGSCLDLARQIAKREVLKQKCVAQNRELAEARLSFVRLKRENRSLGERGDEGLLYDKEQKVRKKKPPAISLSINTSTTKRPEPVPRKPREPTDRASPVTIVEMPNYARQRAEEIQLSIDKDLARQKQDDVGFDDVLDAPYPKVFQPGPQRLFKAPPGPGRLLTSAARVNASTSFRLRVGRGGRMVLDRSQRREPQLTETDRHPAPSSSTSTRAAEEADETGIAERQRDRWMFDVDAVIEPDGEGSRLLVDDFQTDILRSRSTLVHNTDYALYFQPGYDSRHSSSSSPSIHISPSTRSPAGRRRPSAARPPAPSPSRATPAFTVPTPSTAAGPAPAATVPPTPSSAVPPAPTSAVPPNHHRLPAASPARPIAPAASGLPPPAGSTQPAVPSPLARQPPVPVPVKAEARIAPAKPRLRLADSDVQVKSATRSRPAKTVDAEVATNGKPSGGVPRTAYPHLQGNPVPVLSSRANFTPFMHNGHNGDAQPPTQTNGNGRASSAGANGHSRSPSAESSRAAATSESASVSESTGGSQ</sequence>
<feature type="domain" description="Enhancer of polycomb-like N-terminal" evidence="9">
    <location>
        <begin position="15"/>
        <end position="207"/>
    </location>
</feature>
<dbReference type="GO" id="GO:0035267">
    <property type="term" value="C:NuA4 histone acetyltransferase complex"/>
    <property type="evidence" value="ECO:0007669"/>
    <property type="project" value="InterPro"/>
</dbReference>
<dbReference type="PANTHER" id="PTHR14898">
    <property type="entry name" value="ENHANCER OF POLYCOMB"/>
    <property type="match status" value="1"/>
</dbReference>
<comment type="similarity">
    <text evidence="2 7">Belongs to the enhancer of polycomb family.</text>
</comment>
<name>A0A165EZN3_EXIGL</name>
<feature type="compositionally biased region" description="Pro residues" evidence="8">
    <location>
        <begin position="665"/>
        <end position="678"/>
    </location>
</feature>
<feature type="region of interest" description="Disordered" evidence="8">
    <location>
        <begin position="156"/>
        <end position="186"/>
    </location>
</feature>
<protein>
    <recommendedName>
        <fullName evidence="7">Enhancer of polycomb-like protein</fullName>
    </recommendedName>
</protein>
<reference evidence="10 11" key="1">
    <citation type="journal article" date="2016" name="Mol. Biol. Evol.">
        <title>Comparative Genomics of Early-Diverging Mushroom-Forming Fungi Provides Insights into the Origins of Lignocellulose Decay Capabilities.</title>
        <authorList>
            <person name="Nagy L.G."/>
            <person name="Riley R."/>
            <person name="Tritt A."/>
            <person name="Adam C."/>
            <person name="Daum C."/>
            <person name="Floudas D."/>
            <person name="Sun H."/>
            <person name="Yadav J.S."/>
            <person name="Pangilinan J."/>
            <person name="Larsson K.H."/>
            <person name="Matsuura K."/>
            <person name="Barry K."/>
            <person name="Labutti K."/>
            <person name="Kuo R."/>
            <person name="Ohm R.A."/>
            <person name="Bhattacharya S.S."/>
            <person name="Shirouzu T."/>
            <person name="Yoshinaga Y."/>
            <person name="Martin F.M."/>
            <person name="Grigoriev I.V."/>
            <person name="Hibbett D.S."/>
        </authorList>
    </citation>
    <scope>NUCLEOTIDE SEQUENCE [LARGE SCALE GENOMIC DNA]</scope>
    <source>
        <strain evidence="10 11">HHB12029</strain>
    </source>
</reference>
<feature type="region of interest" description="Disordered" evidence="8">
    <location>
        <begin position="509"/>
        <end position="554"/>
    </location>
</feature>
<comment type="subcellular location">
    <subcellularLocation>
        <location evidence="1 7">Nucleus</location>
    </subcellularLocation>
</comment>
<feature type="compositionally biased region" description="Basic and acidic residues" evidence="8">
    <location>
        <begin position="513"/>
        <end position="531"/>
    </location>
</feature>
<dbReference type="InParanoid" id="A0A165EZN3"/>
<evidence type="ECO:0000256" key="2">
    <source>
        <dbReference type="ARBA" id="ARBA00008035"/>
    </source>
</evidence>
<evidence type="ECO:0000256" key="8">
    <source>
        <dbReference type="SAM" id="MobiDB-lite"/>
    </source>
</evidence>
<comment type="function">
    <text evidence="6">Component of the NuA4 histone acetyltransferase complex which is involved in transcriptional activation of selected genes principally by acetylation of nucleosomal histone H4 and H2A. The NuA4 complex is also involved in DNA repair. Involved in gene silencing by neighboring heterochromatin, blockage of the silencing spreading along the chromosome, and required for cell cycle progression through G2/M.</text>
</comment>
<keyword evidence="3 7" id="KW-0805">Transcription regulation</keyword>